<dbReference type="Proteomes" id="UP000198583">
    <property type="component" value="Unassembled WGS sequence"/>
</dbReference>
<dbReference type="STRING" id="84724.SAMN04488564_10591"/>
<reference evidence="2" key="1">
    <citation type="submission" date="2016-10" db="EMBL/GenBank/DDBJ databases">
        <authorList>
            <person name="Varghese N."/>
            <person name="Submissions S."/>
        </authorList>
    </citation>
    <scope>NUCLEOTIDE SEQUENCE [LARGE SCALE GENOMIC DNA]</scope>
    <source>
        <strain evidence="2">DSM 44232</strain>
    </source>
</reference>
<sequence>MNLVVRAEHQSLWLCFEPWANQHTLLPGTSVVVRFPSDTDVEVAHHRGGMTFFNLGPHPDLYEEDGTALEIYSEYMPVFPADLPIAGLRLIMDIVPPIRDEPERLN</sequence>
<evidence type="ECO:0000313" key="1">
    <source>
        <dbReference type="EMBL" id="SFR20026.1"/>
    </source>
</evidence>
<accession>A0A1I6EQG2</accession>
<proteinExistence type="predicted"/>
<organism evidence="1 2">
    <name type="scientific">Lentzea waywayandensis</name>
    <dbReference type="NCBI Taxonomy" id="84724"/>
    <lineage>
        <taxon>Bacteria</taxon>
        <taxon>Bacillati</taxon>
        <taxon>Actinomycetota</taxon>
        <taxon>Actinomycetes</taxon>
        <taxon>Pseudonocardiales</taxon>
        <taxon>Pseudonocardiaceae</taxon>
        <taxon>Lentzea</taxon>
    </lineage>
</organism>
<dbReference type="AlphaFoldDB" id="A0A1I6EQG2"/>
<evidence type="ECO:0000313" key="2">
    <source>
        <dbReference type="Proteomes" id="UP000198583"/>
    </source>
</evidence>
<protein>
    <submittedName>
        <fullName evidence="1">Uncharacterized protein</fullName>
    </submittedName>
</protein>
<dbReference type="OrthoDB" id="3689642at2"/>
<name>A0A1I6EQG2_9PSEU</name>
<dbReference type="EMBL" id="FOYL01000005">
    <property type="protein sequence ID" value="SFR20026.1"/>
    <property type="molecule type" value="Genomic_DNA"/>
</dbReference>
<gene>
    <name evidence="1" type="ORF">SAMN04488564_10591</name>
</gene>
<dbReference type="RefSeq" id="WP_093596652.1">
    <property type="nucleotide sequence ID" value="NZ_FOYL01000005.1"/>
</dbReference>
<keyword evidence="2" id="KW-1185">Reference proteome</keyword>